<dbReference type="AlphaFoldDB" id="A0A291RH04"/>
<dbReference type="KEGG" id="ntp:CRH09_10875"/>
<reference evidence="6 7" key="1">
    <citation type="submission" date="2017-10" db="EMBL/GenBank/DDBJ databases">
        <title>Comparative genomics between pathogenic Norcardia.</title>
        <authorList>
            <person name="Zeng L."/>
        </authorList>
    </citation>
    <scope>NUCLEOTIDE SEQUENCE [LARGE SCALE GENOMIC DNA]</scope>
    <source>
        <strain evidence="6 7">NC_YFY_NT001</strain>
    </source>
</reference>
<dbReference type="InterPro" id="IPR025734">
    <property type="entry name" value="EspG"/>
</dbReference>
<evidence type="ECO:0000256" key="4">
    <source>
        <dbReference type="ARBA" id="ARBA00023186"/>
    </source>
</evidence>
<feature type="region of interest" description="Disordered" evidence="5">
    <location>
        <begin position="1"/>
        <end position="29"/>
    </location>
</feature>
<comment type="subcellular location">
    <subcellularLocation>
        <location evidence="1">Cytoplasm</location>
    </subcellularLocation>
</comment>
<organism evidence="6 7">
    <name type="scientific">Nocardia terpenica</name>
    <dbReference type="NCBI Taxonomy" id="455432"/>
    <lineage>
        <taxon>Bacteria</taxon>
        <taxon>Bacillati</taxon>
        <taxon>Actinomycetota</taxon>
        <taxon>Actinomycetes</taxon>
        <taxon>Mycobacteriales</taxon>
        <taxon>Nocardiaceae</taxon>
        <taxon>Nocardia</taxon>
    </lineage>
</organism>
<evidence type="ECO:0000313" key="6">
    <source>
        <dbReference type="EMBL" id="ATL66637.1"/>
    </source>
</evidence>
<proteinExistence type="inferred from homology"/>
<accession>A0A291RH04</accession>
<sequence>MAGGVARARRCHRRRSGAQRRRSRSVNTQTSWQFSPDEFLWVWAAETGLDRTPFPVSIIESPGTAEEYARLRAEIASRYPRHGDPDLTGPLRALAEPEIQIVLWGRNPRSETRLRTLAAAVGDLGVILFQKPGPTAEFGLGLKLVVTRRAQLGRHIAATMPQTPAGAAGRLVGYTPRVRGEEPPSSWLRNDDGQRPVEERIRLLLRAPRAAEGYIRIERHPGSQPAHPPHYLTWIDIREGTPAAGRYLIDVDDNDSVLTPAAPDIIAREVARRAGLDSR</sequence>
<feature type="compositionally biased region" description="Basic residues" evidence="5">
    <location>
        <begin position="7"/>
        <end position="24"/>
    </location>
</feature>
<evidence type="ECO:0000256" key="2">
    <source>
        <dbReference type="ARBA" id="ARBA00006411"/>
    </source>
</evidence>
<evidence type="ECO:0000256" key="5">
    <source>
        <dbReference type="SAM" id="MobiDB-lite"/>
    </source>
</evidence>
<evidence type="ECO:0000313" key="7">
    <source>
        <dbReference type="Proteomes" id="UP000221961"/>
    </source>
</evidence>
<dbReference type="Pfam" id="PF14011">
    <property type="entry name" value="ESX-1_EspG"/>
    <property type="match status" value="1"/>
</dbReference>
<dbReference type="EMBL" id="CP023778">
    <property type="protein sequence ID" value="ATL66637.1"/>
    <property type="molecule type" value="Genomic_DNA"/>
</dbReference>
<keyword evidence="3" id="KW-0963">Cytoplasm</keyword>
<gene>
    <name evidence="6" type="ORF">CRH09_10875</name>
</gene>
<evidence type="ECO:0000256" key="1">
    <source>
        <dbReference type="ARBA" id="ARBA00004496"/>
    </source>
</evidence>
<comment type="similarity">
    <text evidence="2">Belongs to the EspG family.</text>
</comment>
<keyword evidence="4" id="KW-0143">Chaperone</keyword>
<evidence type="ECO:0000256" key="3">
    <source>
        <dbReference type="ARBA" id="ARBA00022490"/>
    </source>
</evidence>
<dbReference type="Proteomes" id="UP000221961">
    <property type="component" value="Chromosome"/>
</dbReference>
<name>A0A291RH04_9NOCA</name>
<protein>
    <submittedName>
        <fullName evidence="6">ESX secretion-associated protein EspG</fullName>
    </submittedName>
</protein>